<dbReference type="eggNOG" id="COG1426">
    <property type="taxonomic scope" value="Bacteria"/>
</dbReference>
<dbReference type="EMBL" id="AYXG01000103">
    <property type="protein sequence ID" value="EWC61618.1"/>
    <property type="molecule type" value="Genomic_DNA"/>
</dbReference>
<proteinExistence type="predicted"/>
<evidence type="ECO:0000313" key="2">
    <source>
        <dbReference type="Proteomes" id="UP000019277"/>
    </source>
</evidence>
<protein>
    <submittedName>
        <fullName evidence="1">Uncharacterized protein</fullName>
    </submittedName>
</protein>
<comment type="caution">
    <text evidence="1">The sequence shown here is derived from an EMBL/GenBank/DDBJ whole genome shotgun (WGS) entry which is preliminary data.</text>
</comment>
<sequence length="72" mass="8037">MFYADLGRGLACDKRTRPQAVAALAKAEKIAPQRMQGNPFFRETVIDLVRKAKHDSVGRELRGMAYRMGVTA</sequence>
<dbReference type="AlphaFoldDB" id="W7IMN0"/>
<dbReference type="Proteomes" id="UP000019277">
    <property type="component" value="Unassembled WGS sequence"/>
</dbReference>
<keyword evidence="2" id="KW-1185">Reference proteome</keyword>
<evidence type="ECO:0000313" key="1">
    <source>
        <dbReference type="EMBL" id="EWC61618.1"/>
    </source>
</evidence>
<name>W7IMN0_9PSEU</name>
<dbReference type="STRING" id="909613.UO65_2976"/>
<reference evidence="1 2" key="1">
    <citation type="journal article" date="2014" name="Genome Announc.">
        <title>Draft Genome Sequence of the Antitrypanosomally Active Sponge-Associated Bacterium Actinokineospora sp. Strain EG49.</title>
        <authorList>
            <person name="Harjes J."/>
            <person name="Ryu T."/>
            <person name="Abdelmohsen U.R."/>
            <person name="Moitinho-Silva L."/>
            <person name="Horn H."/>
            <person name="Ravasi T."/>
            <person name="Hentschel U."/>
        </authorList>
    </citation>
    <scope>NUCLEOTIDE SEQUENCE [LARGE SCALE GENOMIC DNA]</scope>
    <source>
        <strain evidence="1 2">EG49</strain>
    </source>
</reference>
<accession>W7IMN0</accession>
<organism evidence="1 2">
    <name type="scientific">Actinokineospora spheciospongiae</name>
    <dbReference type="NCBI Taxonomy" id="909613"/>
    <lineage>
        <taxon>Bacteria</taxon>
        <taxon>Bacillati</taxon>
        <taxon>Actinomycetota</taxon>
        <taxon>Actinomycetes</taxon>
        <taxon>Pseudonocardiales</taxon>
        <taxon>Pseudonocardiaceae</taxon>
        <taxon>Actinokineospora</taxon>
    </lineage>
</organism>
<gene>
    <name evidence="1" type="ORF">UO65_2976</name>
</gene>